<keyword evidence="3" id="KW-1185">Reference proteome</keyword>
<evidence type="ECO:0000256" key="1">
    <source>
        <dbReference type="SAM" id="Phobius"/>
    </source>
</evidence>
<dbReference type="PANTHER" id="PTHR31410:SF1">
    <property type="entry name" value="POST-GPI ATTACHMENT TO PROTEINS FACTOR 4"/>
    <property type="match status" value="1"/>
</dbReference>
<evidence type="ECO:0000313" key="2">
    <source>
        <dbReference type="EMBL" id="PTB77344.1"/>
    </source>
</evidence>
<dbReference type="Proteomes" id="UP000240760">
    <property type="component" value="Unassembled WGS sequence"/>
</dbReference>
<keyword evidence="2" id="KW-0808">Transferase</keyword>
<dbReference type="InterPro" id="IPR029675">
    <property type="entry name" value="PGAP4"/>
</dbReference>
<dbReference type="EMBL" id="KZ679130">
    <property type="protein sequence ID" value="PTB77344.1"/>
    <property type="molecule type" value="Genomic_DNA"/>
</dbReference>
<dbReference type="PANTHER" id="PTHR31410">
    <property type="entry name" value="TRANSMEMBRANE PROTEIN 246"/>
    <property type="match status" value="1"/>
</dbReference>
<feature type="transmembrane region" description="Helical" evidence="1">
    <location>
        <begin position="20"/>
        <end position="39"/>
    </location>
</feature>
<dbReference type="GO" id="GO:0000139">
    <property type="term" value="C:Golgi membrane"/>
    <property type="evidence" value="ECO:0007669"/>
    <property type="project" value="InterPro"/>
</dbReference>
<dbReference type="GO" id="GO:0006506">
    <property type="term" value="P:GPI anchor biosynthetic process"/>
    <property type="evidence" value="ECO:0007669"/>
    <property type="project" value="InterPro"/>
</dbReference>
<feature type="transmembrane region" description="Helical" evidence="1">
    <location>
        <begin position="303"/>
        <end position="323"/>
    </location>
</feature>
<feature type="transmembrane region" description="Helical" evidence="1">
    <location>
        <begin position="263"/>
        <end position="282"/>
    </location>
</feature>
<keyword evidence="1" id="KW-1133">Transmembrane helix</keyword>
<protein>
    <submittedName>
        <fullName evidence="2">Glycosyltransferase</fullName>
    </submittedName>
</protein>
<evidence type="ECO:0000313" key="3">
    <source>
        <dbReference type="Proteomes" id="UP000240760"/>
    </source>
</evidence>
<keyword evidence="1" id="KW-0812">Transmembrane</keyword>
<accession>A0A2T4C734</accession>
<dbReference type="CDD" id="cd22189">
    <property type="entry name" value="PGAP4-like_fungal"/>
    <property type="match status" value="1"/>
</dbReference>
<dbReference type="AlphaFoldDB" id="A0A2T4C734"/>
<sequence>MGKPTSSLTRHATDLRVVNFVLFLIWLIAIRYCQVTTYYDPSSYFFRSDAAYEPFYSAVREQEADDFLTSRDSHHNRLRKGATASIRQAAPSYCIGIPTLQRERAQFFPRTAASLVDTLTPEQRELIHIVVLLSDDDATENSAFGQDWLHAIADTVIVHEDTPEDLVSENGYRTIPRHSDLAARDERVRSDYAVLSETCRRYEADYFILVEDDVIAARDWFERLQAATPLVNERAVAKRQDWLYIRLFYTETYMGWNSEEWGMYSRNIALIYMVVLGLMLAVRYLHQRASPPLKDRTSKHSKLFMANILMIWVPLFIGLGFMAGRLTVSPLPTGVLEMPRYGCCSQGLVIPNRHLTLLEDKLLESPFDLPADSTIEKTADDLGLGKWAVVPSVLQHIGARGSSAKGGAIKSTWNFSFERFYSA</sequence>
<proteinExistence type="predicted"/>
<dbReference type="GO" id="GO:0016757">
    <property type="term" value="F:glycosyltransferase activity"/>
    <property type="evidence" value="ECO:0007669"/>
    <property type="project" value="InterPro"/>
</dbReference>
<keyword evidence="1" id="KW-0472">Membrane</keyword>
<gene>
    <name evidence="2" type="ORF">M440DRAFT_1400260</name>
</gene>
<dbReference type="OrthoDB" id="2016523at2759"/>
<name>A0A2T4C734_TRILO</name>
<organism evidence="2 3">
    <name type="scientific">Trichoderma longibrachiatum ATCC 18648</name>
    <dbReference type="NCBI Taxonomy" id="983965"/>
    <lineage>
        <taxon>Eukaryota</taxon>
        <taxon>Fungi</taxon>
        <taxon>Dikarya</taxon>
        <taxon>Ascomycota</taxon>
        <taxon>Pezizomycotina</taxon>
        <taxon>Sordariomycetes</taxon>
        <taxon>Hypocreomycetidae</taxon>
        <taxon>Hypocreales</taxon>
        <taxon>Hypocreaceae</taxon>
        <taxon>Trichoderma</taxon>
    </lineage>
</organism>
<reference evidence="2 3" key="1">
    <citation type="submission" date="2016-07" db="EMBL/GenBank/DDBJ databases">
        <title>Multiple horizontal gene transfer events from other fungi enriched the ability of initially mycotrophic Trichoderma (Ascomycota) to feed on dead plant biomass.</title>
        <authorList>
            <consortium name="DOE Joint Genome Institute"/>
            <person name="Aerts A."/>
            <person name="Atanasova L."/>
            <person name="Chenthamara K."/>
            <person name="Zhang J."/>
            <person name="Grujic M."/>
            <person name="Henrissat B."/>
            <person name="Kuo A."/>
            <person name="Salamov A."/>
            <person name="Lipzen A."/>
            <person name="Labutti K."/>
            <person name="Barry K."/>
            <person name="Miao Y."/>
            <person name="Rahimi M.J."/>
            <person name="Shen Q."/>
            <person name="Grigoriev I.V."/>
            <person name="Kubicek C.P."/>
            <person name="Druzhinina I.S."/>
        </authorList>
    </citation>
    <scope>NUCLEOTIDE SEQUENCE [LARGE SCALE GENOMIC DNA]</scope>
    <source>
        <strain evidence="2 3">ATCC 18648</strain>
    </source>
</reference>